<organism evidence="1 2">
    <name type="scientific">Actinocorallia herbida</name>
    <dbReference type="NCBI Taxonomy" id="58109"/>
    <lineage>
        <taxon>Bacteria</taxon>
        <taxon>Bacillati</taxon>
        <taxon>Actinomycetota</taxon>
        <taxon>Actinomycetes</taxon>
        <taxon>Streptosporangiales</taxon>
        <taxon>Thermomonosporaceae</taxon>
        <taxon>Actinocorallia</taxon>
    </lineage>
</organism>
<accession>A0A3N1CNA6</accession>
<evidence type="ECO:0000313" key="1">
    <source>
        <dbReference type="EMBL" id="ROO82634.1"/>
    </source>
</evidence>
<dbReference type="AlphaFoldDB" id="A0A3N1CNA6"/>
<proteinExistence type="predicted"/>
<keyword evidence="2" id="KW-1185">Reference proteome</keyword>
<evidence type="ECO:0000313" key="2">
    <source>
        <dbReference type="Proteomes" id="UP000272400"/>
    </source>
</evidence>
<reference evidence="1 2" key="1">
    <citation type="submission" date="2018-11" db="EMBL/GenBank/DDBJ databases">
        <title>Sequencing the genomes of 1000 actinobacteria strains.</title>
        <authorList>
            <person name="Klenk H.-P."/>
        </authorList>
    </citation>
    <scope>NUCLEOTIDE SEQUENCE [LARGE SCALE GENOMIC DNA]</scope>
    <source>
        <strain evidence="1 2">DSM 44254</strain>
    </source>
</reference>
<name>A0A3N1CNA6_9ACTN</name>
<dbReference type="EMBL" id="RJKE01000001">
    <property type="protein sequence ID" value="ROO82634.1"/>
    <property type="molecule type" value="Genomic_DNA"/>
</dbReference>
<dbReference type="Proteomes" id="UP000272400">
    <property type="component" value="Unassembled WGS sequence"/>
</dbReference>
<sequence>MTKLSPNPPSPYATANPEFRHLIPSFLGVSAVPGMLAFTTCDRMAVVPDSEPGDATDILIAGQLADLPEGLCPDCIAVATGQAVTGTTRMTGECSECRGGPQGVLCSLCRQSLHSEWQRQTRIHAQIRAERDLQDAKFGEQNHRDGTGLPIYRHAANRYRDQAKRNAEDGALAWRDVLLEEVYEALAEKEPEALRAELVQVAAVATAWVEAIDRRSEL</sequence>
<comment type="caution">
    <text evidence="1">The sequence shown here is derived from an EMBL/GenBank/DDBJ whole genome shotgun (WGS) entry which is preliminary data.</text>
</comment>
<gene>
    <name evidence="1" type="ORF">EDD29_0115</name>
</gene>
<protein>
    <submittedName>
        <fullName evidence="1">Uncharacterized protein</fullName>
    </submittedName>
</protein>
<dbReference type="RefSeq" id="WP_211359513.1">
    <property type="nucleotide sequence ID" value="NZ_RJKE01000001.1"/>
</dbReference>